<dbReference type="CDD" id="cd04280">
    <property type="entry name" value="ZnMc_astacin_like"/>
    <property type="match status" value="2"/>
</dbReference>
<comment type="caution">
    <text evidence="7">The sequence shown here is derived from an EMBL/GenBank/DDBJ whole genome shotgun (WGS) entry which is preliminary data.</text>
</comment>
<dbReference type="PRINTS" id="PR00480">
    <property type="entry name" value="ASTACIN"/>
</dbReference>
<dbReference type="GO" id="GO:0008270">
    <property type="term" value="F:zinc ion binding"/>
    <property type="evidence" value="ECO:0007669"/>
    <property type="project" value="UniProtKB-UniRule"/>
</dbReference>
<evidence type="ECO:0000313" key="8">
    <source>
        <dbReference type="Proteomes" id="UP000807504"/>
    </source>
</evidence>
<dbReference type="Gene3D" id="3.40.390.10">
    <property type="entry name" value="Collagenase (Catalytic Domain)"/>
    <property type="match status" value="2"/>
</dbReference>
<keyword evidence="3 4" id="KW-0862">Zinc</keyword>
<reference evidence="7" key="2">
    <citation type="submission" date="2020-06" db="EMBL/GenBank/DDBJ databases">
        <authorList>
            <person name="Sheffer M."/>
        </authorList>
    </citation>
    <scope>NUCLEOTIDE SEQUENCE</scope>
</reference>
<keyword evidence="3 4" id="KW-0378">Hydrolase</keyword>
<keyword evidence="3 4" id="KW-0479">Metal-binding</keyword>
<evidence type="ECO:0000259" key="6">
    <source>
        <dbReference type="PROSITE" id="PS51864"/>
    </source>
</evidence>
<protein>
    <recommendedName>
        <fullName evidence="4">Metalloendopeptidase</fullName>
        <ecNumber evidence="4">3.4.24.-</ecNumber>
    </recommendedName>
</protein>
<gene>
    <name evidence="7" type="ORF">HNY73_022516</name>
</gene>
<dbReference type="Proteomes" id="UP000807504">
    <property type="component" value="Unassembled WGS sequence"/>
</dbReference>
<keyword evidence="3 4" id="KW-0645">Protease</keyword>
<evidence type="ECO:0000313" key="7">
    <source>
        <dbReference type="EMBL" id="KAF8764445.1"/>
    </source>
</evidence>
<feature type="binding site" evidence="3">
    <location>
        <position position="142"/>
    </location>
    <ligand>
        <name>Zn(2+)</name>
        <dbReference type="ChEBI" id="CHEBI:29105"/>
        <note>catalytic</note>
    </ligand>
</feature>
<dbReference type="InterPro" id="IPR024079">
    <property type="entry name" value="MetalloPept_cat_dom_sf"/>
</dbReference>
<dbReference type="AlphaFoldDB" id="A0A8T0E2N6"/>
<feature type="domain" description="Peptidase M12A" evidence="6">
    <location>
        <begin position="43"/>
        <end position="180"/>
    </location>
</feature>
<proteinExistence type="predicted"/>
<comment type="function">
    <text evidence="2">Zinc metalloprotease. Provoques deadhesion of endothelial cells from cell cultures, and also degradation of fibronectin, fibrinogen and gelatin in vitro. Its role in the venom is not fully understood but it might act as a spreading factor that facilitates diffusion of other venom toxins. Alternatively, it might be involved in the proteolytic processing of other venom toxins or it might play a role in extra-oral digestion of prey.</text>
</comment>
<dbReference type="EMBL" id="JABXBU010002231">
    <property type="protein sequence ID" value="KAF8764445.1"/>
    <property type="molecule type" value="Genomic_DNA"/>
</dbReference>
<dbReference type="Pfam" id="PF01400">
    <property type="entry name" value="Astacin"/>
    <property type="match status" value="2"/>
</dbReference>
<feature type="active site" evidence="3">
    <location>
        <position position="133"/>
    </location>
</feature>
<dbReference type="SUPFAM" id="SSF55486">
    <property type="entry name" value="Metalloproteases ('zincins'), catalytic domain"/>
    <property type="match status" value="2"/>
</dbReference>
<comment type="caution">
    <text evidence="3">Lacks conserved residue(s) required for the propagation of feature annotation.</text>
</comment>
<dbReference type="SMART" id="SM00235">
    <property type="entry name" value="ZnMc"/>
    <property type="match status" value="2"/>
</dbReference>
<keyword evidence="5" id="KW-0732">Signal</keyword>
<evidence type="ECO:0000256" key="3">
    <source>
        <dbReference type="PROSITE-ProRule" id="PRU01211"/>
    </source>
</evidence>
<dbReference type="GO" id="GO:0006508">
    <property type="term" value="P:proteolysis"/>
    <property type="evidence" value="ECO:0007669"/>
    <property type="project" value="UniProtKB-KW"/>
</dbReference>
<dbReference type="GO" id="GO:0004222">
    <property type="term" value="F:metalloendopeptidase activity"/>
    <property type="evidence" value="ECO:0007669"/>
    <property type="project" value="UniProtKB-UniRule"/>
</dbReference>
<evidence type="ECO:0000256" key="1">
    <source>
        <dbReference type="ARBA" id="ARBA00011245"/>
    </source>
</evidence>
<dbReference type="InterPro" id="IPR006026">
    <property type="entry name" value="Peptidase_Metallo"/>
</dbReference>
<evidence type="ECO:0000256" key="2">
    <source>
        <dbReference type="ARBA" id="ARBA00025529"/>
    </source>
</evidence>
<evidence type="ECO:0000256" key="4">
    <source>
        <dbReference type="RuleBase" id="RU361183"/>
    </source>
</evidence>
<sequence>MVLFVLLGIIAAASAGSAFHHDPMINEGLFEGDILLDPNSDRNAIPRDSQRWPGGVVPYFISPELSHLTERIRSAMKHIEDNSCIRFKQRTNENDHIKIFKHNGCYSHWGRIGNQNLLSLGSGCEPFGTIVHELLHAIGFEHEHNRSDRDDYLTIYWDNIVDKWFYAFKKLAPNQNRLLTASIQFIWRMKLLLLLGIIAAVSAGPVSRHDPMINEGLFEGDILLDSNDDRNAVPRDSQRWPGGVVPYIISPELAHLTEKIRTAMKHIEDNSCIRFVQRTNEEDYVKIFKYNGCFSHWGRIGGQNQLSLGSGCEPFGTIVHELMHAIGFEHEHNRSDRDEYLTIHWDNIPKPWYYAFQKLAPHENRLLTQFDYYSIMLYGSYSFAKSDEYSMTTKDGRVLPEVYDKETMSAIDAHRIRLLYNC</sequence>
<evidence type="ECO:0000256" key="5">
    <source>
        <dbReference type="SAM" id="SignalP"/>
    </source>
</evidence>
<feature type="binding site" evidence="3">
    <location>
        <position position="324"/>
    </location>
    <ligand>
        <name>Zn(2+)</name>
        <dbReference type="ChEBI" id="CHEBI:29105"/>
        <note>catalytic</note>
    </ligand>
</feature>
<feature type="binding site" evidence="3">
    <location>
        <position position="136"/>
    </location>
    <ligand>
        <name>Zn(2+)</name>
        <dbReference type="ChEBI" id="CHEBI:29105"/>
        <note>catalytic</note>
    </ligand>
</feature>
<feature type="signal peptide" evidence="5">
    <location>
        <begin position="1"/>
        <end position="15"/>
    </location>
</feature>
<reference evidence="7" key="1">
    <citation type="journal article" date="2020" name="bioRxiv">
        <title>Chromosome-level reference genome of the European wasp spider Argiope bruennichi: a resource for studies on range expansion and evolutionary adaptation.</title>
        <authorList>
            <person name="Sheffer M.M."/>
            <person name="Hoppe A."/>
            <person name="Krehenwinkel H."/>
            <person name="Uhl G."/>
            <person name="Kuss A.W."/>
            <person name="Jensen L."/>
            <person name="Jensen C."/>
            <person name="Gillespie R.G."/>
            <person name="Hoff K.J."/>
            <person name="Prost S."/>
        </authorList>
    </citation>
    <scope>NUCLEOTIDE SEQUENCE</scope>
</reference>
<feature type="binding site" evidence="3">
    <location>
        <position position="132"/>
    </location>
    <ligand>
        <name>Zn(2+)</name>
        <dbReference type="ChEBI" id="CHEBI:29105"/>
        <note>catalytic</note>
    </ligand>
</feature>
<comment type="cofactor">
    <cofactor evidence="3 4">
        <name>Zn(2+)</name>
        <dbReference type="ChEBI" id="CHEBI:29105"/>
    </cofactor>
    <text evidence="3 4">Binds 1 zinc ion per subunit.</text>
</comment>
<feature type="active site" evidence="3">
    <location>
        <position position="321"/>
    </location>
</feature>
<comment type="subunit">
    <text evidence="1">Monomer.</text>
</comment>
<name>A0A8T0E2N6_ARGBR</name>
<feature type="binding site" evidence="3">
    <location>
        <position position="330"/>
    </location>
    <ligand>
        <name>Zn(2+)</name>
        <dbReference type="ChEBI" id="CHEBI:29105"/>
        <note>catalytic</note>
    </ligand>
</feature>
<dbReference type="PANTHER" id="PTHR10127">
    <property type="entry name" value="DISCOIDIN, CUB, EGF, LAMININ , AND ZINC METALLOPROTEASE DOMAIN CONTAINING"/>
    <property type="match status" value="1"/>
</dbReference>
<dbReference type="InterPro" id="IPR034035">
    <property type="entry name" value="Astacin-like_dom"/>
</dbReference>
<feature type="chain" id="PRO_5035715530" description="Metalloendopeptidase" evidence="5">
    <location>
        <begin position="16"/>
        <end position="422"/>
    </location>
</feature>
<dbReference type="InterPro" id="IPR001506">
    <property type="entry name" value="Peptidase_M12A"/>
</dbReference>
<organism evidence="7 8">
    <name type="scientific">Argiope bruennichi</name>
    <name type="common">Wasp spider</name>
    <name type="synonym">Aranea bruennichi</name>
    <dbReference type="NCBI Taxonomy" id="94029"/>
    <lineage>
        <taxon>Eukaryota</taxon>
        <taxon>Metazoa</taxon>
        <taxon>Ecdysozoa</taxon>
        <taxon>Arthropoda</taxon>
        <taxon>Chelicerata</taxon>
        <taxon>Arachnida</taxon>
        <taxon>Araneae</taxon>
        <taxon>Araneomorphae</taxon>
        <taxon>Entelegynae</taxon>
        <taxon>Araneoidea</taxon>
        <taxon>Araneidae</taxon>
        <taxon>Argiope</taxon>
    </lineage>
</organism>
<dbReference type="PROSITE" id="PS51864">
    <property type="entry name" value="ASTACIN"/>
    <property type="match status" value="2"/>
</dbReference>
<keyword evidence="8" id="KW-1185">Reference proteome</keyword>
<dbReference type="PANTHER" id="PTHR10127:SF883">
    <property type="entry name" value="ZINC METALLOPROTEINASE NAS-8"/>
    <property type="match status" value="1"/>
</dbReference>
<keyword evidence="3 4" id="KW-0482">Metalloprotease</keyword>
<feature type="domain" description="Peptidase M12A" evidence="6">
    <location>
        <begin position="231"/>
        <end position="422"/>
    </location>
</feature>
<feature type="binding site" evidence="3">
    <location>
        <position position="320"/>
    </location>
    <ligand>
        <name>Zn(2+)</name>
        <dbReference type="ChEBI" id="CHEBI:29105"/>
        <note>catalytic</note>
    </ligand>
</feature>
<accession>A0A8T0E2N6</accession>
<dbReference type="EC" id="3.4.24.-" evidence="4"/>